<protein>
    <submittedName>
        <fullName evidence="2">Uncharacterized protein</fullName>
    </submittedName>
</protein>
<gene>
    <name evidence="2" type="ORF">FRZ40_24530</name>
    <name evidence="1" type="ORF">V4C56_21985</name>
</gene>
<dbReference type="AlphaFoldDB" id="A0A5C6VIK9"/>
<dbReference type="RefSeq" id="WP_147235869.1">
    <property type="nucleotide sequence ID" value="NZ_JAZHFZ010000015.1"/>
</dbReference>
<organism evidence="2 3">
    <name type="scientific">Paraburkholderia azotifigens</name>
    <dbReference type="NCBI Taxonomy" id="2057004"/>
    <lineage>
        <taxon>Bacteria</taxon>
        <taxon>Pseudomonadati</taxon>
        <taxon>Pseudomonadota</taxon>
        <taxon>Betaproteobacteria</taxon>
        <taxon>Burkholderiales</taxon>
        <taxon>Burkholderiaceae</taxon>
        <taxon>Paraburkholderia</taxon>
    </lineage>
</organism>
<evidence type="ECO:0000313" key="2">
    <source>
        <dbReference type="EMBL" id="TXC83555.1"/>
    </source>
</evidence>
<reference evidence="2" key="2">
    <citation type="submission" date="2019-08" db="EMBL/GenBank/DDBJ databases">
        <authorList>
            <person name="Im W.-T."/>
        </authorList>
    </citation>
    <scope>NUCLEOTIDE SEQUENCE</scope>
    <source>
        <strain evidence="2">NF 2-5-3</strain>
    </source>
</reference>
<name>A0A5C6VIK9_9BURK</name>
<dbReference type="Proteomes" id="UP000321776">
    <property type="component" value="Unassembled WGS sequence"/>
</dbReference>
<dbReference type="Proteomes" id="UP001481677">
    <property type="component" value="Unassembled WGS sequence"/>
</dbReference>
<evidence type="ECO:0000313" key="4">
    <source>
        <dbReference type="Proteomes" id="UP001481677"/>
    </source>
</evidence>
<accession>A0A5C6VIK9</accession>
<dbReference type="EMBL" id="VOQS01000003">
    <property type="protein sequence ID" value="TXC83555.1"/>
    <property type="molecule type" value="Genomic_DNA"/>
</dbReference>
<evidence type="ECO:0000313" key="1">
    <source>
        <dbReference type="EMBL" id="MEM5342284.1"/>
    </source>
</evidence>
<reference evidence="2 3" key="1">
    <citation type="journal article" date="2018" name="Int. J. Syst. Evol. Microbiol.">
        <title>Paraburkholderia azotifigens sp. nov., a nitrogen-fixing bacterium isolated from paddy soil.</title>
        <authorList>
            <person name="Choi G.M."/>
            <person name="Im W.T."/>
        </authorList>
    </citation>
    <scope>NUCLEOTIDE SEQUENCE [LARGE SCALE GENOMIC DNA]</scope>
    <source>
        <strain evidence="2 3">NF 2-5-3</strain>
    </source>
</reference>
<evidence type="ECO:0000313" key="3">
    <source>
        <dbReference type="Proteomes" id="UP000321776"/>
    </source>
</evidence>
<keyword evidence="4" id="KW-1185">Reference proteome</keyword>
<reference evidence="1 4" key="3">
    <citation type="submission" date="2024-01" db="EMBL/GenBank/DDBJ databases">
        <title>The diversity of rhizobia nodulating Mimosa spp. in eleven states of Brazil covering several biomes is determined by host plant, location, and edaphic factors.</title>
        <authorList>
            <person name="Rouws L."/>
            <person name="Barauna A."/>
            <person name="Beukes C."/>
            <person name="De Faria S.M."/>
            <person name="Gross E."/>
            <person name="Dos Reis Junior F.B."/>
            <person name="Simon M."/>
            <person name="Maluk M."/>
            <person name="Odee D.W."/>
            <person name="Kenicer G."/>
            <person name="Young J.P.W."/>
            <person name="Reis V.M."/>
            <person name="Zilli J."/>
            <person name="James E.K."/>
        </authorList>
    </citation>
    <scope>NUCLEOTIDE SEQUENCE [LARGE SCALE GENOMIC DNA]</scope>
    <source>
        <strain evidence="1 4">JPY530</strain>
    </source>
</reference>
<comment type="caution">
    <text evidence="2">The sequence shown here is derived from an EMBL/GenBank/DDBJ whole genome shotgun (WGS) entry which is preliminary data.</text>
</comment>
<sequence length="118" mass="13447">MSTSKQMAAEAIRQDLLQSSASLLSGNEADALGRALRRFFPELNHAIVVHWIPEQAEDIYWVLVSRTEIAEIEIPRGNYAEENPPMLKILDVGAYMKKRHSRDVRQKLEVGLKLFKNS</sequence>
<dbReference type="EMBL" id="JAZHGA010000015">
    <property type="protein sequence ID" value="MEM5342284.1"/>
    <property type="molecule type" value="Genomic_DNA"/>
</dbReference>
<proteinExistence type="predicted"/>